<evidence type="ECO:0008006" key="3">
    <source>
        <dbReference type="Google" id="ProtNLM"/>
    </source>
</evidence>
<evidence type="ECO:0000313" key="1">
    <source>
        <dbReference type="EMBL" id="WBO69516.1"/>
    </source>
</evidence>
<name>A0ABY7PFV4_9ACTN</name>
<dbReference type="Proteomes" id="UP001212326">
    <property type="component" value="Chromosome"/>
</dbReference>
<accession>A0ABY7PFV4</accession>
<sequence length="68" mass="7124">MATSAPPEAFLVVLFRMHGAHAHLTDQVPPDRPSRLLPMCGMGAFPVCALSTPGCSRTPVWSSASASC</sequence>
<reference evidence="1 2" key="1">
    <citation type="submission" date="2022-12" db="EMBL/GenBank/DDBJ databases">
        <authorList>
            <person name="Mo P."/>
        </authorList>
    </citation>
    <scope>NUCLEOTIDE SEQUENCE [LARGE SCALE GENOMIC DNA]</scope>
    <source>
        <strain evidence="1 2">HUAS 2-6</strain>
    </source>
</reference>
<proteinExistence type="predicted"/>
<keyword evidence="2" id="KW-1185">Reference proteome</keyword>
<dbReference type="EMBL" id="CP115300">
    <property type="protein sequence ID" value="WBO69516.1"/>
    <property type="molecule type" value="Genomic_DNA"/>
</dbReference>
<gene>
    <name evidence="1" type="ORF">O1G22_07820</name>
</gene>
<organism evidence="1 2">
    <name type="scientific">Streptomyces camelliae</name>
    <dbReference type="NCBI Taxonomy" id="3004093"/>
    <lineage>
        <taxon>Bacteria</taxon>
        <taxon>Bacillati</taxon>
        <taxon>Actinomycetota</taxon>
        <taxon>Actinomycetes</taxon>
        <taxon>Kitasatosporales</taxon>
        <taxon>Streptomycetaceae</taxon>
        <taxon>Streptomyces</taxon>
    </lineage>
</organism>
<evidence type="ECO:0000313" key="2">
    <source>
        <dbReference type="Proteomes" id="UP001212326"/>
    </source>
</evidence>
<dbReference type="RefSeq" id="WP_270086698.1">
    <property type="nucleotide sequence ID" value="NZ_CP115300.1"/>
</dbReference>
<protein>
    <recommendedName>
        <fullName evidence="3">Secreted protein</fullName>
    </recommendedName>
</protein>